<evidence type="ECO:0000313" key="1">
    <source>
        <dbReference type="EMBL" id="KAF2478373.1"/>
    </source>
</evidence>
<keyword evidence="2" id="KW-1185">Reference proteome</keyword>
<dbReference type="Proteomes" id="UP000799755">
    <property type="component" value="Unassembled WGS sequence"/>
</dbReference>
<organism evidence="1 2">
    <name type="scientific">Lindgomyces ingoldianus</name>
    <dbReference type="NCBI Taxonomy" id="673940"/>
    <lineage>
        <taxon>Eukaryota</taxon>
        <taxon>Fungi</taxon>
        <taxon>Dikarya</taxon>
        <taxon>Ascomycota</taxon>
        <taxon>Pezizomycotina</taxon>
        <taxon>Dothideomycetes</taxon>
        <taxon>Pleosporomycetidae</taxon>
        <taxon>Pleosporales</taxon>
        <taxon>Lindgomycetaceae</taxon>
        <taxon>Lindgomyces</taxon>
    </lineage>
</organism>
<comment type="caution">
    <text evidence="1">The sequence shown here is derived from an EMBL/GenBank/DDBJ whole genome shotgun (WGS) entry which is preliminary data.</text>
</comment>
<sequence length="227" mass="25599">MFFISLRCLTNPSHTRESFITVLYNGLHNGLLCYVNLARPYSLATFRQTTLPQDVLTEAFSKSPSSVVQLQHSAEQPGQGASHLLQLPGEFRNRIYDDYSSSNLSSSIRRDRAETANLELNSNTMVFECPARLMRFLSRLPSLRNRGSRLWFSQPESGSNLGAVHIAAKGLLLEVVFLRTHPQITIKHIFPTFKPVFASKEGFIFTQLFVVGNFNHFIELPGTSHVL</sequence>
<gene>
    <name evidence="1" type="ORF">BDR25DRAFT_348632</name>
</gene>
<protein>
    <submittedName>
        <fullName evidence="1">Uncharacterized protein</fullName>
    </submittedName>
</protein>
<dbReference type="EMBL" id="MU003492">
    <property type="protein sequence ID" value="KAF2478373.1"/>
    <property type="molecule type" value="Genomic_DNA"/>
</dbReference>
<reference evidence="1" key="1">
    <citation type="journal article" date="2020" name="Stud. Mycol.">
        <title>101 Dothideomycetes genomes: a test case for predicting lifestyles and emergence of pathogens.</title>
        <authorList>
            <person name="Haridas S."/>
            <person name="Albert R."/>
            <person name="Binder M."/>
            <person name="Bloem J."/>
            <person name="Labutti K."/>
            <person name="Salamov A."/>
            <person name="Andreopoulos B."/>
            <person name="Baker S."/>
            <person name="Barry K."/>
            <person name="Bills G."/>
            <person name="Bluhm B."/>
            <person name="Cannon C."/>
            <person name="Castanera R."/>
            <person name="Culley D."/>
            <person name="Daum C."/>
            <person name="Ezra D."/>
            <person name="Gonzalez J."/>
            <person name="Henrissat B."/>
            <person name="Kuo A."/>
            <person name="Liang C."/>
            <person name="Lipzen A."/>
            <person name="Lutzoni F."/>
            <person name="Magnuson J."/>
            <person name="Mondo S."/>
            <person name="Nolan M."/>
            <person name="Ohm R."/>
            <person name="Pangilinan J."/>
            <person name="Park H.-J."/>
            <person name="Ramirez L."/>
            <person name="Alfaro M."/>
            <person name="Sun H."/>
            <person name="Tritt A."/>
            <person name="Yoshinaga Y."/>
            <person name="Zwiers L.-H."/>
            <person name="Turgeon B."/>
            <person name="Goodwin S."/>
            <person name="Spatafora J."/>
            <person name="Crous P."/>
            <person name="Grigoriev I."/>
        </authorList>
    </citation>
    <scope>NUCLEOTIDE SEQUENCE</scope>
    <source>
        <strain evidence="1">ATCC 200398</strain>
    </source>
</reference>
<accession>A0ACB6RHX1</accession>
<name>A0ACB6RHX1_9PLEO</name>
<evidence type="ECO:0000313" key="2">
    <source>
        <dbReference type="Proteomes" id="UP000799755"/>
    </source>
</evidence>
<proteinExistence type="predicted"/>